<name>A0A225WXJ0_9STRA</name>
<evidence type="ECO:0000313" key="3">
    <source>
        <dbReference type="Proteomes" id="UP000198211"/>
    </source>
</evidence>
<proteinExistence type="predicted"/>
<dbReference type="AlphaFoldDB" id="A0A225WXJ0"/>
<dbReference type="Proteomes" id="UP000198211">
    <property type="component" value="Unassembled WGS sequence"/>
</dbReference>
<evidence type="ECO:0000313" key="2">
    <source>
        <dbReference type="EMBL" id="OWZ22455.1"/>
    </source>
</evidence>
<feature type="compositionally biased region" description="Polar residues" evidence="1">
    <location>
        <begin position="1"/>
        <end position="12"/>
    </location>
</feature>
<feature type="compositionally biased region" description="Basic and acidic residues" evidence="1">
    <location>
        <begin position="21"/>
        <end position="30"/>
    </location>
</feature>
<protein>
    <submittedName>
        <fullName evidence="2">Uncharacterized protein</fullName>
    </submittedName>
</protein>
<accession>A0A225WXJ0</accession>
<dbReference type="EMBL" id="NBNE01000135">
    <property type="protein sequence ID" value="OWZ22455.1"/>
    <property type="molecule type" value="Genomic_DNA"/>
</dbReference>
<keyword evidence="3" id="KW-1185">Reference proteome</keyword>
<evidence type="ECO:0000256" key="1">
    <source>
        <dbReference type="SAM" id="MobiDB-lite"/>
    </source>
</evidence>
<reference evidence="3" key="1">
    <citation type="submission" date="2017-03" db="EMBL/GenBank/DDBJ databases">
        <title>Phytopthora megakarya and P. palmivora, two closely related causual agents of cacao black pod achieved similar genome size and gene model numbers by different mechanisms.</title>
        <authorList>
            <person name="Ali S."/>
            <person name="Shao J."/>
            <person name="Larry D.J."/>
            <person name="Kronmiller B."/>
            <person name="Shen D."/>
            <person name="Strem M.D."/>
            <person name="Melnick R.L."/>
            <person name="Guiltinan M.J."/>
            <person name="Tyler B.M."/>
            <person name="Meinhardt L.W."/>
            <person name="Bailey B.A."/>
        </authorList>
    </citation>
    <scope>NUCLEOTIDE SEQUENCE [LARGE SCALE GENOMIC DNA]</scope>
    <source>
        <strain evidence="3">zdho120</strain>
    </source>
</reference>
<sequence>MGIQNASGSRIPQSFYVGPELRSRDQDKHQCTTVIESDDDLRPENANLENQEWDSRPEFQSNPDERYGWWANHDTDKSQKVAMFVAQ</sequence>
<comment type="caution">
    <text evidence="2">The sequence shown here is derived from an EMBL/GenBank/DDBJ whole genome shotgun (WGS) entry which is preliminary data.</text>
</comment>
<dbReference type="OrthoDB" id="10467553at2759"/>
<gene>
    <name evidence="2" type="ORF">PHMEG_0002851</name>
</gene>
<feature type="region of interest" description="Disordered" evidence="1">
    <location>
        <begin position="1"/>
        <end position="61"/>
    </location>
</feature>
<organism evidence="2 3">
    <name type="scientific">Phytophthora megakarya</name>
    <dbReference type="NCBI Taxonomy" id="4795"/>
    <lineage>
        <taxon>Eukaryota</taxon>
        <taxon>Sar</taxon>
        <taxon>Stramenopiles</taxon>
        <taxon>Oomycota</taxon>
        <taxon>Peronosporomycetes</taxon>
        <taxon>Peronosporales</taxon>
        <taxon>Peronosporaceae</taxon>
        <taxon>Phytophthora</taxon>
    </lineage>
</organism>